<gene>
    <name evidence="1" type="ORF">EOD41_12735</name>
</gene>
<accession>A0A3S3TG68</accession>
<evidence type="ECO:0000313" key="2">
    <source>
        <dbReference type="Proteomes" id="UP000282759"/>
    </source>
</evidence>
<name>A0A3S3TG68_9SPHI</name>
<dbReference type="OrthoDB" id="1043604at2"/>
<reference evidence="1 2" key="1">
    <citation type="submission" date="2019-01" db="EMBL/GenBank/DDBJ databases">
        <authorList>
            <person name="Chen W.-M."/>
        </authorList>
    </citation>
    <scope>NUCLEOTIDE SEQUENCE [LARGE SCALE GENOMIC DNA]</scope>
    <source>
        <strain evidence="1 2">YBJ-36</strain>
    </source>
</reference>
<keyword evidence="2" id="KW-1185">Reference proteome</keyword>
<dbReference type="Proteomes" id="UP000282759">
    <property type="component" value="Unassembled WGS sequence"/>
</dbReference>
<evidence type="ECO:0000313" key="1">
    <source>
        <dbReference type="EMBL" id="RVU00343.1"/>
    </source>
</evidence>
<protein>
    <submittedName>
        <fullName evidence="1">DUF4348 domain-containing protein</fullName>
    </submittedName>
</protein>
<proteinExistence type="predicted"/>
<comment type="caution">
    <text evidence="1">The sequence shown here is derived from an EMBL/GenBank/DDBJ whole genome shotgun (WGS) entry which is preliminary data.</text>
</comment>
<dbReference type="EMBL" id="SACK01000005">
    <property type="protein sequence ID" value="RVU00343.1"/>
    <property type="molecule type" value="Genomic_DNA"/>
</dbReference>
<dbReference type="AlphaFoldDB" id="A0A3S3TG68"/>
<organism evidence="1 2">
    <name type="scientific">Mucilaginibacter limnophilus</name>
    <dbReference type="NCBI Taxonomy" id="1932778"/>
    <lineage>
        <taxon>Bacteria</taxon>
        <taxon>Pseudomonadati</taxon>
        <taxon>Bacteroidota</taxon>
        <taxon>Sphingobacteriia</taxon>
        <taxon>Sphingobacteriales</taxon>
        <taxon>Sphingobacteriaceae</taxon>
        <taxon>Mucilaginibacter</taxon>
    </lineage>
</organism>
<sequence length="151" mass="17668">MRTIFKSTLIANLCYLTFFITHVSGEPHLRESDLNRSIYLYSDPIAQVEKFDAFFKKFNANTSFQLARIMFPLKIVTVDDADKQYVKYINKPEWRLVNLLEIKDIIISKQNMGKGRITILLEIKDTGVHTAYTFENKNGKWYLFLVTDKST</sequence>
<dbReference type="Gene3D" id="3.10.450.410">
    <property type="match status" value="1"/>
</dbReference>